<keyword evidence="3" id="KW-1185">Reference proteome</keyword>
<dbReference type="InterPro" id="IPR017946">
    <property type="entry name" value="PLC-like_Pdiesterase_TIM-brl"/>
</dbReference>
<dbReference type="GO" id="GO:0006629">
    <property type="term" value="P:lipid metabolic process"/>
    <property type="evidence" value="ECO:0007669"/>
    <property type="project" value="InterPro"/>
</dbReference>
<evidence type="ECO:0000313" key="2">
    <source>
        <dbReference type="EMBL" id="BAN02914.1"/>
    </source>
</evidence>
<evidence type="ECO:0000259" key="1">
    <source>
        <dbReference type="PROSITE" id="PS51704"/>
    </source>
</evidence>
<dbReference type="Gene3D" id="3.20.20.190">
    <property type="entry name" value="Phosphatidylinositol (PI) phosphodiesterase"/>
    <property type="match status" value="1"/>
</dbReference>
<dbReference type="EMBL" id="AP012057">
    <property type="protein sequence ID" value="BAN02914.1"/>
    <property type="molecule type" value="Genomic_DNA"/>
</dbReference>
<gene>
    <name evidence="2" type="ORF">YM304_26000</name>
</gene>
<dbReference type="Pfam" id="PF03009">
    <property type="entry name" value="GDPD"/>
    <property type="match status" value="1"/>
</dbReference>
<dbReference type="PANTHER" id="PTHR46211">
    <property type="entry name" value="GLYCEROPHOSPHORYL DIESTER PHOSPHODIESTERASE"/>
    <property type="match status" value="1"/>
</dbReference>
<dbReference type="InterPro" id="IPR030395">
    <property type="entry name" value="GP_PDE_dom"/>
</dbReference>
<dbReference type="RefSeq" id="WP_015442161.1">
    <property type="nucleotide sequence ID" value="NC_020520.1"/>
</dbReference>
<feature type="domain" description="GP-PDE" evidence="1">
    <location>
        <begin position="12"/>
        <end position="241"/>
    </location>
</feature>
<dbReference type="PROSITE" id="PS50007">
    <property type="entry name" value="PIPLC_X_DOMAIN"/>
    <property type="match status" value="1"/>
</dbReference>
<accession>A0A6C7E538</accession>
<dbReference type="KEGG" id="aym:YM304_26000"/>
<dbReference type="Proteomes" id="UP000011863">
    <property type="component" value="Chromosome"/>
</dbReference>
<dbReference type="CDD" id="cd08556">
    <property type="entry name" value="GDPD"/>
    <property type="match status" value="1"/>
</dbReference>
<dbReference type="PANTHER" id="PTHR46211:SF1">
    <property type="entry name" value="GLYCEROPHOSPHODIESTER PHOSPHODIESTERASE, CYTOPLASMIC"/>
    <property type="match status" value="1"/>
</dbReference>
<dbReference type="PROSITE" id="PS51704">
    <property type="entry name" value="GP_PDE"/>
    <property type="match status" value="1"/>
</dbReference>
<dbReference type="GO" id="GO:0008081">
    <property type="term" value="F:phosphoric diester hydrolase activity"/>
    <property type="evidence" value="ECO:0007669"/>
    <property type="project" value="InterPro"/>
</dbReference>
<dbReference type="AlphaFoldDB" id="A0A6C7E538"/>
<evidence type="ECO:0000313" key="3">
    <source>
        <dbReference type="Proteomes" id="UP000011863"/>
    </source>
</evidence>
<organism evidence="2 3">
    <name type="scientific">Ilumatobacter coccineus (strain NBRC 103263 / KCTC 29153 / YM16-304)</name>
    <dbReference type="NCBI Taxonomy" id="1313172"/>
    <lineage>
        <taxon>Bacteria</taxon>
        <taxon>Bacillati</taxon>
        <taxon>Actinomycetota</taxon>
        <taxon>Acidimicrobiia</taxon>
        <taxon>Acidimicrobiales</taxon>
        <taxon>Ilumatobacteraceae</taxon>
        <taxon>Ilumatobacter</taxon>
    </lineage>
</organism>
<name>A0A6C7E538_ILUCY</name>
<reference evidence="2 3" key="1">
    <citation type="journal article" date="2013" name="Int. J. Syst. Evol. Microbiol.">
        <title>Ilumatobacter nonamiense sp. nov. and Ilumatobacter coccineum sp. nov., isolated from seashore sand.</title>
        <authorList>
            <person name="Matsumoto A."/>
            <person name="Kasai H."/>
            <person name="Matsuo Y."/>
            <person name="Shizuri Y."/>
            <person name="Ichikawa N."/>
            <person name="Fujita N."/>
            <person name="Omura S."/>
            <person name="Takahashi Y."/>
        </authorList>
    </citation>
    <scope>NUCLEOTIDE SEQUENCE [LARGE SCALE GENOMIC DNA]</scope>
    <source>
        <strain evidence="3">NBRC 103263 / KCTC 29153 / YM16-304</strain>
    </source>
</reference>
<dbReference type="SUPFAM" id="SSF51695">
    <property type="entry name" value="PLC-like phosphodiesterases"/>
    <property type="match status" value="1"/>
</dbReference>
<proteinExistence type="predicted"/>
<sequence length="241" mass="26694">MQQRLPSLLDPPIAFAHRGARAHAPDNTIESFALALRLGATGLESDVWVTADGVPVLDHDGVVRRGVRRRPIAEYDRADLPEHIPSLDDLFDACGDDYALSLDVKTPGAMLPTAAAIRARGNDLAERTWLCDPVLSNLVDVRDELAEFKLVHSTRLAKLTESPELHASRLSAAGIDAMNMHRTDWNGGLVVMFHRFDRYAFCWDLQFDHQIEPALRMGVDAIYSDHTDLMVDVMSRETGAG</sequence>
<protein>
    <submittedName>
        <fullName evidence="2">Putative phosphodiesterase</fullName>
    </submittedName>
</protein>